<name>A0A914HUC5_GLORO</name>
<keyword evidence="1" id="KW-0645">Protease</keyword>
<feature type="domain" description="PSD13 N-terminal" evidence="4">
    <location>
        <begin position="25"/>
        <end position="113"/>
    </location>
</feature>
<evidence type="ECO:0000313" key="6">
    <source>
        <dbReference type="WBParaSite" id="Gr19_v10_g4267.t1"/>
    </source>
</evidence>
<evidence type="ECO:0000256" key="3">
    <source>
        <dbReference type="ARBA" id="ARBA00022807"/>
    </source>
</evidence>
<evidence type="ECO:0000256" key="2">
    <source>
        <dbReference type="ARBA" id="ARBA00022801"/>
    </source>
</evidence>
<accession>A0A914HUC5</accession>
<evidence type="ECO:0000259" key="4">
    <source>
        <dbReference type="Pfam" id="PF22037"/>
    </source>
</evidence>
<keyword evidence="5" id="KW-1185">Reference proteome</keyword>
<dbReference type="SUPFAM" id="SSF49758">
    <property type="entry name" value="Calpain large subunit, middle domain (domain III)"/>
    <property type="match status" value="1"/>
</dbReference>
<organism evidence="5 6">
    <name type="scientific">Globodera rostochiensis</name>
    <name type="common">Golden nematode worm</name>
    <name type="synonym">Heterodera rostochiensis</name>
    <dbReference type="NCBI Taxonomy" id="31243"/>
    <lineage>
        <taxon>Eukaryota</taxon>
        <taxon>Metazoa</taxon>
        <taxon>Ecdysozoa</taxon>
        <taxon>Nematoda</taxon>
        <taxon>Chromadorea</taxon>
        <taxon>Rhabditida</taxon>
        <taxon>Tylenchina</taxon>
        <taxon>Tylenchomorpha</taxon>
        <taxon>Tylenchoidea</taxon>
        <taxon>Heteroderidae</taxon>
        <taxon>Heteroderinae</taxon>
        <taxon>Globodera</taxon>
    </lineage>
</organism>
<evidence type="ECO:0000313" key="5">
    <source>
        <dbReference type="Proteomes" id="UP000887572"/>
    </source>
</evidence>
<keyword evidence="2" id="KW-0378">Hydrolase</keyword>
<dbReference type="GO" id="GO:0004197">
    <property type="term" value="F:cysteine-type endopeptidase activity"/>
    <property type="evidence" value="ECO:0007669"/>
    <property type="project" value="TreeGrafter"/>
</dbReference>
<dbReference type="AlphaFoldDB" id="A0A914HUC5"/>
<dbReference type="Proteomes" id="UP000887572">
    <property type="component" value="Unplaced"/>
</dbReference>
<dbReference type="PANTHER" id="PTHR46143">
    <property type="entry name" value="CALPAIN-7"/>
    <property type="match status" value="1"/>
</dbReference>
<dbReference type="Pfam" id="PF22037">
    <property type="entry name" value="PSD13_N"/>
    <property type="match status" value="1"/>
</dbReference>
<dbReference type="WBParaSite" id="Gr19_v10_g4267.t1">
    <property type="protein sequence ID" value="Gr19_v10_g4267.t1"/>
    <property type="gene ID" value="Gr19_v10_g4267"/>
</dbReference>
<dbReference type="SUPFAM" id="SSF48403">
    <property type="entry name" value="Ankyrin repeat"/>
    <property type="match status" value="1"/>
</dbReference>
<dbReference type="InterPro" id="IPR036213">
    <property type="entry name" value="Calpain_III_sf"/>
</dbReference>
<protein>
    <recommendedName>
        <fullName evidence="4">PSD13 N-terminal domain-containing protein</fullName>
    </recommendedName>
</protein>
<dbReference type="GO" id="GO:0006508">
    <property type="term" value="P:proteolysis"/>
    <property type="evidence" value="ECO:0007669"/>
    <property type="project" value="UniProtKB-KW"/>
</dbReference>
<dbReference type="Gene3D" id="2.60.120.380">
    <property type="match status" value="1"/>
</dbReference>
<sequence length="304" mass="34570">MTAQRVENYLKDQTGSDNPLVAKGFQNLMNLYTNELWNELWQESSRLVRDIDFVLAVDLPQFYEEFIRDFERRIEPLQLVELVTLIAENIFYTDRQKAFDFLDNFDNVVKQDNTAIIRLLLTKLQLRRKDTPTPVASTCTDPPLVRPHNSSTWADACSKGLLDIVERFVENGQGIDDTDENGLSGLMYSSEAGKVDVVRFLLNNPLFHLSLEDGSDDNAILVELRGPKEYSVGFEVALVSPIRTDRTFERRDSGPFRPGFTALQLEGLPAGTFSIRSMTFVAGQEGPFILRVDCSCNFELKRVQ</sequence>
<dbReference type="InterPro" id="IPR054179">
    <property type="entry name" value="PSD13_N"/>
</dbReference>
<dbReference type="PANTHER" id="PTHR46143:SF1">
    <property type="entry name" value="CALPAIN-7"/>
    <property type="match status" value="1"/>
</dbReference>
<reference evidence="6" key="1">
    <citation type="submission" date="2022-11" db="UniProtKB">
        <authorList>
            <consortium name="WormBaseParasite"/>
        </authorList>
    </citation>
    <scope>IDENTIFICATION</scope>
</reference>
<keyword evidence="3" id="KW-0788">Thiol protease</keyword>
<proteinExistence type="predicted"/>
<dbReference type="InterPro" id="IPR036770">
    <property type="entry name" value="Ankyrin_rpt-contain_sf"/>
</dbReference>
<evidence type="ECO:0000256" key="1">
    <source>
        <dbReference type="ARBA" id="ARBA00022670"/>
    </source>
</evidence>
<dbReference type="InterPro" id="IPR051297">
    <property type="entry name" value="PalB/RIM13"/>
</dbReference>